<dbReference type="InterPro" id="IPR043132">
    <property type="entry name" value="BCAT-like_C"/>
</dbReference>
<dbReference type="GO" id="GO:0046820">
    <property type="term" value="F:4-amino-4-deoxychorismate synthase activity"/>
    <property type="evidence" value="ECO:0007669"/>
    <property type="project" value="TreeGrafter"/>
</dbReference>
<protein>
    <submittedName>
        <fullName evidence="2">Para-aminobenzoate synthase, subunit I</fullName>
        <ecNumber evidence="2">4.1.3.27</ecNumber>
    </submittedName>
</protein>
<dbReference type="SUPFAM" id="SSF56322">
    <property type="entry name" value="ADC synthase"/>
    <property type="match status" value="1"/>
</dbReference>
<dbReference type="InterPro" id="IPR043131">
    <property type="entry name" value="BCAT-like_N"/>
</dbReference>
<dbReference type="PRINTS" id="PR00095">
    <property type="entry name" value="ANTSNTHASEI"/>
</dbReference>
<feature type="domain" description="Chorismate-utilising enzyme C-terminal" evidence="1">
    <location>
        <begin position="171"/>
        <end position="449"/>
    </location>
</feature>
<dbReference type="Gene3D" id="3.30.470.10">
    <property type="match status" value="1"/>
</dbReference>
<dbReference type="eggNOG" id="COG0115">
    <property type="taxonomic scope" value="Bacteria"/>
</dbReference>
<reference evidence="2 3" key="2">
    <citation type="journal article" date="2012" name="Stand. Genomic Sci.">
        <title>Complete genome sequence of Thauera aminoaromatica strain MZ1T.</title>
        <authorList>
            <person name="Jiang K."/>
            <person name="Sanseverino J."/>
            <person name="Chauhan A."/>
            <person name="Lucas S."/>
            <person name="Copeland A."/>
            <person name="Lapidus A."/>
            <person name="Del Rio T.G."/>
            <person name="Dalin E."/>
            <person name="Tice H."/>
            <person name="Bruce D."/>
            <person name="Goodwin L."/>
            <person name="Pitluck S."/>
            <person name="Sims D."/>
            <person name="Brettin T."/>
            <person name="Detter J.C."/>
            <person name="Han C."/>
            <person name="Chang Y.J."/>
            <person name="Larimer F."/>
            <person name="Land M."/>
            <person name="Hauser L."/>
            <person name="Kyrpides N.C."/>
            <person name="Mikhailova N."/>
            <person name="Moser S."/>
            <person name="Jegier P."/>
            <person name="Close D."/>
            <person name="Debruyn J.M."/>
            <person name="Wang Y."/>
            <person name="Layton A.C."/>
            <person name="Allen M.S."/>
            <person name="Sayler G.S."/>
        </authorList>
    </citation>
    <scope>NUCLEOTIDE SEQUENCE [LARGE SCALE GENOMIC DNA]</scope>
    <source>
        <strain evidence="2 3">MZ1T</strain>
    </source>
</reference>
<dbReference type="GO" id="GO:0000162">
    <property type="term" value="P:L-tryptophan biosynthetic process"/>
    <property type="evidence" value="ECO:0007669"/>
    <property type="project" value="TreeGrafter"/>
</dbReference>
<dbReference type="HOGENOM" id="CLU_006493_6_2_4"/>
<dbReference type="InterPro" id="IPR005801">
    <property type="entry name" value="ADC_synthase"/>
</dbReference>
<dbReference type="InterPro" id="IPR001544">
    <property type="entry name" value="Aminotrans_IV"/>
</dbReference>
<dbReference type="InterPro" id="IPR036038">
    <property type="entry name" value="Aminotransferase-like"/>
</dbReference>
<accession>C4KAL7</accession>
<keyword evidence="3" id="KW-1185">Reference proteome</keyword>
<dbReference type="RefSeq" id="WP_012585700.1">
    <property type="nucleotide sequence ID" value="NC_011662.2"/>
</dbReference>
<proteinExistence type="predicted"/>
<dbReference type="PANTHER" id="PTHR11236">
    <property type="entry name" value="AMINOBENZOATE/ANTHRANILATE SYNTHASE"/>
    <property type="match status" value="1"/>
</dbReference>
<dbReference type="Gene3D" id="3.60.120.10">
    <property type="entry name" value="Anthranilate synthase"/>
    <property type="match status" value="1"/>
</dbReference>
<evidence type="ECO:0000259" key="1">
    <source>
        <dbReference type="Pfam" id="PF00425"/>
    </source>
</evidence>
<dbReference type="EMBL" id="CP001281">
    <property type="protein sequence ID" value="ACR01443.1"/>
    <property type="molecule type" value="Genomic_DNA"/>
</dbReference>
<reference evidence="3" key="1">
    <citation type="submission" date="2009-05" db="EMBL/GenBank/DDBJ databases">
        <title>Complete sequence of chromosome of Thauera sp. MZ1T.</title>
        <authorList>
            <consortium name="US DOE Joint Genome Institute"/>
            <person name="Lucas S."/>
            <person name="Copeland A."/>
            <person name="Lapidus A."/>
            <person name="Glavina del Rio T."/>
            <person name="Dalin E."/>
            <person name="Tice H."/>
            <person name="Bruce D."/>
            <person name="Goodwin L."/>
            <person name="Pitluck S."/>
            <person name="Sims D."/>
            <person name="Brettin T."/>
            <person name="Detter J.C."/>
            <person name="Han C."/>
            <person name="Larimer F."/>
            <person name="Land M."/>
            <person name="Hauser L."/>
            <person name="Kyrpides N."/>
            <person name="Mikhailova N."/>
            <person name="Sayler G.S."/>
        </authorList>
    </citation>
    <scope>NUCLEOTIDE SEQUENCE [LARGE SCALE GENOMIC DNA]</scope>
    <source>
        <strain evidence="3">MZ1T</strain>
    </source>
</reference>
<dbReference type="InterPro" id="IPR015890">
    <property type="entry name" value="Chorismate_C"/>
</dbReference>
<dbReference type="Pfam" id="PF00425">
    <property type="entry name" value="Chorismate_bind"/>
    <property type="match status" value="1"/>
</dbReference>
<organism evidence="2 3">
    <name type="scientific">Thauera aminoaromatica</name>
    <dbReference type="NCBI Taxonomy" id="164330"/>
    <lineage>
        <taxon>Bacteria</taxon>
        <taxon>Pseudomonadati</taxon>
        <taxon>Pseudomonadota</taxon>
        <taxon>Betaproteobacteria</taxon>
        <taxon>Rhodocyclales</taxon>
        <taxon>Zoogloeaceae</taxon>
        <taxon>Thauera</taxon>
    </lineage>
</organism>
<dbReference type="eggNOG" id="COG0147">
    <property type="taxonomic scope" value="Bacteria"/>
</dbReference>
<dbReference type="Pfam" id="PF01063">
    <property type="entry name" value="Aminotran_4"/>
    <property type="match status" value="1"/>
</dbReference>
<dbReference type="KEGG" id="tmz:Tmz1t_2844"/>
<gene>
    <name evidence="2" type="ordered locus">Tmz1t_2844</name>
</gene>
<dbReference type="GO" id="GO:0004049">
    <property type="term" value="F:anthranilate synthase activity"/>
    <property type="evidence" value="ECO:0007669"/>
    <property type="project" value="UniProtKB-EC"/>
</dbReference>
<dbReference type="OrthoDB" id="9803598at2"/>
<evidence type="ECO:0000313" key="2">
    <source>
        <dbReference type="EMBL" id="ACR01443.1"/>
    </source>
</evidence>
<sequence>MSAPPAVPPLDPACFALLDDCHATGASPSSRLYRGLVRAHRCADPSALEATWAAVDADLRAGLHAVVLADYEWGVRLNGVGQEDVGRESRAPEACGRLAVLMFATLQHLSAVAVEAWLAAAEAGGSETGKLEVCEAQRQRRPAIGTSATAPDPDTGPAPAGVLGLRASVDRAAFEDAIARIHAAIAEGETYQVNYSYRLDFDTFGSPLALYRRLRARQPVAFGALIRLPADADEGGPDWVLSCSPELFLRHHDGVLQARPMKGTAARSGDDAADALAARRLAADAKNRAENLMIVDLLRNDLGRVATTGSVRVPALFEVERYPTVLQMTSTVAAELPADVGFPALLRALFPCGSITGAPKHRTMQLIAELETEPRGLYTGSLGWIDAPRPGHACGDFCLSVAIRTLTLERIGQGADALAGARHRGRMGVGAGIVIDSAAADEYAECRLKARFLSALDPGFALFETLYATREAGVRNLDRHLARLEASAAALDFVFERARIEVALGAQLAALPPATPSRLRLALHKDGRLELAAAALDALPPGAVTVLLAERPLDDPQGLGAHKTTLRARYDEGLRAALAAGAFDTLFFDSAGRLTEGARSNVFLLLDGEWRTPPAGRGVLPGTMRAALLEDPSWAAREAELRVEDLLRAQRIVLTNALRGVVEARLERAVGGR</sequence>
<dbReference type="PANTHER" id="PTHR11236:SF50">
    <property type="entry name" value="AMINODEOXYCHORISMATE SYNTHASE COMPONENT 1"/>
    <property type="match status" value="1"/>
</dbReference>
<evidence type="ECO:0000313" key="3">
    <source>
        <dbReference type="Proteomes" id="UP000002186"/>
    </source>
</evidence>
<keyword evidence="2" id="KW-0456">Lyase</keyword>
<dbReference type="Proteomes" id="UP000002186">
    <property type="component" value="Chromosome"/>
</dbReference>
<dbReference type="STRING" id="85643.Tmz1t_2844"/>
<dbReference type="Gene3D" id="3.20.10.10">
    <property type="entry name" value="D-amino Acid Aminotransferase, subunit A, domain 2"/>
    <property type="match status" value="1"/>
</dbReference>
<dbReference type="AlphaFoldDB" id="C4KAL7"/>
<dbReference type="EC" id="4.1.3.27" evidence="2"/>
<name>C4KAL7_THASP</name>
<dbReference type="InterPro" id="IPR019999">
    <property type="entry name" value="Anth_synth_I-like"/>
</dbReference>
<dbReference type="SUPFAM" id="SSF56752">
    <property type="entry name" value="D-aminoacid aminotransferase-like PLP-dependent enzymes"/>
    <property type="match status" value="1"/>
</dbReference>